<name>A0ABT8K9P6_9MICO</name>
<evidence type="ECO:0000313" key="2">
    <source>
        <dbReference type="EMBL" id="MDN4614184.1"/>
    </source>
</evidence>
<protein>
    <submittedName>
        <fullName evidence="2">Uncharacterized protein</fullName>
    </submittedName>
</protein>
<comment type="caution">
    <text evidence="2">The sequence shown here is derived from an EMBL/GenBank/DDBJ whole genome shotgun (WGS) entry which is preliminary data.</text>
</comment>
<organism evidence="2 3">
    <name type="scientific">Leifsonia williamsii</name>
    <dbReference type="NCBI Taxonomy" id="3035919"/>
    <lineage>
        <taxon>Bacteria</taxon>
        <taxon>Bacillati</taxon>
        <taxon>Actinomycetota</taxon>
        <taxon>Actinomycetes</taxon>
        <taxon>Micrococcales</taxon>
        <taxon>Microbacteriaceae</taxon>
        <taxon>Leifsonia</taxon>
    </lineage>
</organism>
<accession>A0ABT8K9P6</accession>
<dbReference type="EMBL" id="JAROCF010000001">
    <property type="protein sequence ID" value="MDN4614184.1"/>
    <property type="molecule type" value="Genomic_DNA"/>
</dbReference>
<sequence>MDADDTGTGMVAFRAHERGGPSNWWWSGRRVRSRGRGAAGRGGGRGHHRS</sequence>
<dbReference type="RefSeq" id="WP_301230577.1">
    <property type="nucleotide sequence ID" value="NZ_JAROCF010000001.1"/>
</dbReference>
<dbReference type="Proteomes" id="UP001174208">
    <property type="component" value="Unassembled WGS sequence"/>
</dbReference>
<proteinExistence type="predicted"/>
<evidence type="ECO:0000313" key="3">
    <source>
        <dbReference type="Proteomes" id="UP001174208"/>
    </source>
</evidence>
<gene>
    <name evidence="2" type="ORF">P5G50_06925</name>
</gene>
<keyword evidence="3" id="KW-1185">Reference proteome</keyword>
<reference evidence="2" key="1">
    <citation type="submission" date="2023-06" db="EMBL/GenBank/DDBJ databases">
        <title>MT1 and MT2 Draft Genomes of Novel Species.</title>
        <authorList>
            <person name="Venkateswaran K."/>
        </authorList>
    </citation>
    <scope>NUCLEOTIDE SEQUENCE</scope>
    <source>
        <strain evidence="2">F6_8S_P_1B</strain>
    </source>
</reference>
<evidence type="ECO:0000256" key="1">
    <source>
        <dbReference type="SAM" id="MobiDB-lite"/>
    </source>
</evidence>
<feature type="region of interest" description="Disordered" evidence="1">
    <location>
        <begin position="1"/>
        <end position="50"/>
    </location>
</feature>